<gene>
    <name evidence="2" type="ORF">EYF80_037424</name>
</gene>
<keyword evidence="3" id="KW-1185">Reference proteome</keyword>
<proteinExistence type="predicted"/>
<evidence type="ECO:0000313" key="3">
    <source>
        <dbReference type="Proteomes" id="UP000314294"/>
    </source>
</evidence>
<evidence type="ECO:0000256" key="1">
    <source>
        <dbReference type="SAM" id="MobiDB-lite"/>
    </source>
</evidence>
<dbReference type="Proteomes" id="UP000314294">
    <property type="component" value="Unassembled WGS sequence"/>
</dbReference>
<protein>
    <submittedName>
        <fullName evidence="2">Uncharacterized protein</fullName>
    </submittedName>
</protein>
<accession>A0A4Z2GGJ0</accession>
<name>A0A4Z2GGJ0_9TELE</name>
<reference evidence="2 3" key="1">
    <citation type="submission" date="2019-03" db="EMBL/GenBank/DDBJ databases">
        <title>First draft genome of Liparis tanakae, snailfish: a comprehensive survey of snailfish specific genes.</title>
        <authorList>
            <person name="Kim W."/>
            <person name="Song I."/>
            <person name="Jeong J.-H."/>
            <person name="Kim D."/>
            <person name="Kim S."/>
            <person name="Ryu S."/>
            <person name="Song J.Y."/>
            <person name="Lee S.K."/>
        </authorList>
    </citation>
    <scope>NUCLEOTIDE SEQUENCE [LARGE SCALE GENOMIC DNA]</scope>
    <source>
        <tissue evidence="2">Muscle</tissue>
    </source>
</reference>
<organism evidence="2 3">
    <name type="scientific">Liparis tanakae</name>
    <name type="common">Tanaka's snailfish</name>
    <dbReference type="NCBI Taxonomy" id="230148"/>
    <lineage>
        <taxon>Eukaryota</taxon>
        <taxon>Metazoa</taxon>
        <taxon>Chordata</taxon>
        <taxon>Craniata</taxon>
        <taxon>Vertebrata</taxon>
        <taxon>Euteleostomi</taxon>
        <taxon>Actinopterygii</taxon>
        <taxon>Neopterygii</taxon>
        <taxon>Teleostei</taxon>
        <taxon>Neoteleostei</taxon>
        <taxon>Acanthomorphata</taxon>
        <taxon>Eupercaria</taxon>
        <taxon>Perciformes</taxon>
        <taxon>Cottioidei</taxon>
        <taxon>Cottales</taxon>
        <taxon>Liparidae</taxon>
        <taxon>Liparis</taxon>
    </lineage>
</organism>
<sequence length="150" mass="16226">MASRTFPALGALRFPVVSVFSPRFPAVGHNLRMSVGAERELSERYGQRRGMFGARCSGGGQPKRITKSARIRSLKSFRLPEEQGSDAQARRPPGGAPPSPPLGKCIQRWSGCLTSCLTDYCKSTHACKGMPVSSEETPCKPGWLIATGFI</sequence>
<dbReference type="AlphaFoldDB" id="A0A4Z2GGJ0"/>
<dbReference type="EMBL" id="SRLO01000550">
    <property type="protein sequence ID" value="TNN52341.1"/>
    <property type="molecule type" value="Genomic_DNA"/>
</dbReference>
<comment type="caution">
    <text evidence="2">The sequence shown here is derived from an EMBL/GenBank/DDBJ whole genome shotgun (WGS) entry which is preliminary data.</text>
</comment>
<feature type="region of interest" description="Disordered" evidence="1">
    <location>
        <begin position="76"/>
        <end position="101"/>
    </location>
</feature>
<evidence type="ECO:0000313" key="2">
    <source>
        <dbReference type="EMBL" id="TNN52341.1"/>
    </source>
</evidence>